<keyword evidence="13" id="KW-0443">Lipid metabolism</keyword>
<reference evidence="19 20" key="1">
    <citation type="submission" date="2016-03" db="EMBL/GenBank/DDBJ databases">
        <title>How can Kluyveromyces marxianus grow so fast - potential evolutionary course in Saccharomyces Complex revealed by comparative genomics.</title>
        <authorList>
            <person name="Mo W."/>
            <person name="Lu W."/>
            <person name="Yang X."/>
            <person name="Qi J."/>
            <person name="Lv H."/>
        </authorList>
    </citation>
    <scope>NUCLEOTIDE SEQUENCE [LARGE SCALE GENOMIC DNA]</scope>
    <source>
        <strain evidence="19 20">FIM1</strain>
    </source>
</reference>
<comment type="subcellular location">
    <subcellularLocation>
        <location evidence="2">Mitochondrion inner membrane</location>
        <topology evidence="2">Peripheral membrane protein</topology>
        <orientation evidence="2">Matrix side</orientation>
    </subcellularLocation>
</comment>
<keyword evidence="9" id="KW-0808">Transferase</keyword>
<dbReference type="PANTHER" id="PTHR13619">
    <property type="entry name" value="PHOSPHATIDATE CYTIDYLYLTRANSFERASE, MITOCHONDRIAL"/>
    <property type="match status" value="1"/>
</dbReference>
<comment type="cofactor">
    <cofactor evidence="1">
        <name>Mg(2+)</name>
        <dbReference type="ChEBI" id="CHEBI:18420"/>
    </cofactor>
</comment>
<keyword evidence="16" id="KW-0594">Phospholipid biosynthesis</keyword>
<evidence type="ECO:0000256" key="4">
    <source>
        <dbReference type="ARBA" id="ARBA00005189"/>
    </source>
</evidence>
<evidence type="ECO:0000256" key="1">
    <source>
        <dbReference type="ARBA" id="ARBA00001946"/>
    </source>
</evidence>
<keyword evidence="17" id="KW-1208">Phospholipid metabolism</keyword>
<evidence type="ECO:0000256" key="7">
    <source>
        <dbReference type="ARBA" id="ARBA00018337"/>
    </source>
</evidence>
<dbReference type="PIRSF" id="PIRSF028840">
    <property type="entry name" value="Mmp37"/>
    <property type="match status" value="1"/>
</dbReference>
<evidence type="ECO:0000256" key="11">
    <source>
        <dbReference type="ARBA" id="ARBA00022792"/>
    </source>
</evidence>
<evidence type="ECO:0000256" key="8">
    <source>
        <dbReference type="ARBA" id="ARBA00022516"/>
    </source>
</evidence>
<keyword evidence="8" id="KW-0444">Lipid biosynthesis</keyword>
<evidence type="ECO:0000256" key="9">
    <source>
        <dbReference type="ARBA" id="ARBA00022679"/>
    </source>
</evidence>
<dbReference type="EMBL" id="CP015054">
    <property type="protein sequence ID" value="QGN14099.1"/>
    <property type="molecule type" value="Genomic_DNA"/>
</dbReference>
<evidence type="ECO:0000256" key="14">
    <source>
        <dbReference type="ARBA" id="ARBA00023128"/>
    </source>
</evidence>
<dbReference type="Proteomes" id="UP000422736">
    <property type="component" value="Chromosome 1"/>
</dbReference>
<evidence type="ECO:0000256" key="3">
    <source>
        <dbReference type="ARBA" id="ARBA00005119"/>
    </source>
</evidence>
<reference evidence="19 20" key="2">
    <citation type="submission" date="2019-11" db="EMBL/GenBank/DDBJ databases">
        <authorList>
            <person name="Lu H."/>
        </authorList>
    </citation>
    <scope>NUCLEOTIDE SEQUENCE [LARGE SCALE GENOMIC DNA]</scope>
    <source>
        <strain evidence="19 20">FIM1</strain>
    </source>
</reference>
<keyword evidence="10" id="KW-0548">Nucleotidyltransferase</keyword>
<evidence type="ECO:0000256" key="2">
    <source>
        <dbReference type="ARBA" id="ARBA00004443"/>
    </source>
</evidence>
<evidence type="ECO:0000256" key="6">
    <source>
        <dbReference type="ARBA" id="ARBA00012487"/>
    </source>
</evidence>
<organism evidence="19 20">
    <name type="scientific">Kluyveromyces marxianus</name>
    <name type="common">Yeast</name>
    <name type="synonym">Candida kefyr</name>
    <dbReference type="NCBI Taxonomy" id="4911"/>
    <lineage>
        <taxon>Eukaryota</taxon>
        <taxon>Fungi</taxon>
        <taxon>Dikarya</taxon>
        <taxon>Ascomycota</taxon>
        <taxon>Saccharomycotina</taxon>
        <taxon>Saccharomycetes</taxon>
        <taxon>Saccharomycetales</taxon>
        <taxon>Saccharomycetaceae</taxon>
        <taxon>Kluyveromyces</taxon>
    </lineage>
</organism>
<comment type="pathway">
    <text evidence="4">Lipid metabolism.</text>
</comment>
<name>A0ABX6ET79_KLUMA</name>
<evidence type="ECO:0000256" key="12">
    <source>
        <dbReference type="ARBA" id="ARBA00022842"/>
    </source>
</evidence>
<keyword evidence="14" id="KW-0496">Mitochondrion</keyword>
<evidence type="ECO:0000256" key="13">
    <source>
        <dbReference type="ARBA" id="ARBA00023098"/>
    </source>
</evidence>
<dbReference type="InterPro" id="IPR015222">
    <property type="entry name" value="Tam41"/>
</dbReference>
<evidence type="ECO:0000256" key="5">
    <source>
        <dbReference type="ARBA" id="ARBA00005458"/>
    </source>
</evidence>
<keyword evidence="12" id="KW-0460">Magnesium</keyword>
<protein>
    <recommendedName>
        <fullName evidence="7">Phosphatidate cytidylyltransferase, mitochondrial</fullName>
        <ecNumber evidence="6">2.7.7.41</ecNumber>
    </recommendedName>
    <alternativeName>
        <fullName evidence="18">CDP-diacylglycerol synthase</fullName>
    </alternativeName>
</protein>
<evidence type="ECO:0000313" key="19">
    <source>
        <dbReference type="EMBL" id="QGN14099.1"/>
    </source>
</evidence>
<proteinExistence type="inferred from homology"/>
<evidence type="ECO:0000256" key="16">
    <source>
        <dbReference type="ARBA" id="ARBA00023209"/>
    </source>
</evidence>
<dbReference type="Pfam" id="PF09139">
    <property type="entry name" value="Tam41_Mmp37"/>
    <property type="match status" value="1"/>
</dbReference>
<keyword evidence="15" id="KW-0472">Membrane</keyword>
<evidence type="ECO:0000256" key="18">
    <source>
        <dbReference type="ARBA" id="ARBA00029893"/>
    </source>
</evidence>
<evidence type="ECO:0000256" key="17">
    <source>
        <dbReference type="ARBA" id="ARBA00023264"/>
    </source>
</evidence>
<comment type="pathway">
    <text evidence="3">Phospholipid metabolism; CDP-diacylglycerol biosynthesis; CDP-diacylglycerol from sn-glycerol 3-phosphate: step 3/3.</text>
</comment>
<comment type="similarity">
    <text evidence="5">Belongs to the TAM41 family.</text>
</comment>
<evidence type="ECO:0000256" key="10">
    <source>
        <dbReference type="ARBA" id="ARBA00022695"/>
    </source>
</evidence>
<dbReference type="PANTHER" id="PTHR13619:SF0">
    <property type="entry name" value="PHOSPHATIDATE CYTIDYLYLTRANSFERASE, MITOCHONDRIAL"/>
    <property type="match status" value="1"/>
</dbReference>
<keyword evidence="20" id="KW-1185">Reference proteome</keyword>
<keyword evidence="11" id="KW-0999">Mitochondrion inner membrane</keyword>
<gene>
    <name evidence="19" type="primary">TAM41</name>
    <name evidence="19" type="ORF">FIM1_750</name>
</gene>
<dbReference type="EC" id="2.7.7.41" evidence="6"/>
<evidence type="ECO:0000313" key="20">
    <source>
        <dbReference type="Proteomes" id="UP000422736"/>
    </source>
</evidence>
<sequence>MLRTKVVRSVRHIPANKSVNELVRFQSGNNGVLKQSRIASQEVIHPSQHKFRSRTIGSANDGGECELKNKDDDLYLLEKGLRKTDERASKFTNYLYKINRLPPNYGSNQMIAIEQSLENELRSILGHFKSPIRYAFGYGSGVFRQAGYSKSDEKPQIDMIFGVTHPDHFHSLNMRQNPHHYSSLRYFGSEFVSRFQEVGAGVYFNPFVNINGHDVKYGVVSIERLLRDLATWDSFYLAGRLQKPVKVLKNDLRVQYWNQLNLKAAATIAKHQLTKKYKGEPFSEFEFYKEITSLSYLGDIRYKLGGENPKKIDNIVEKNLENFKLYYKPIYNDVMLNNSTYLPQNFTLDNATEQLTERISRGSTIQTAKGVVSAGLVKSIRYAWAKKLKAMKSN</sequence>
<accession>A0ABX6ET79</accession>
<evidence type="ECO:0000256" key="15">
    <source>
        <dbReference type="ARBA" id="ARBA00023136"/>
    </source>
</evidence>